<feature type="transmembrane region" description="Helical" evidence="13">
    <location>
        <begin position="238"/>
        <end position="261"/>
    </location>
</feature>
<comment type="function">
    <text evidence="1">Multidrug efflux pump.</text>
</comment>
<feature type="transmembrane region" description="Helical" evidence="13">
    <location>
        <begin position="418"/>
        <end position="436"/>
    </location>
</feature>
<dbReference type="EMBL" id="DWWD01000021">
    <property type="protein sequence ID" value="HJC49915.1"/>
    <property type="molecule type" value="Genomic_DNA"/>
</dbReference>
<dbReference type="InterPro" id="IPR050222">
    <property type="entry name" value="MATE_MdtK"/>
</dbReference>
<keyword evidence="9 13" id="KW-1133">Transmembrane helix</keyword>
<dbReference type="AlphaFoldDB" id="A0A9D2PFM5"/>
<dbReference type="GO" id="GO:0015297">
    <property type="term" value="F:antiporter activity"/>
    <property type="evidence" value="ECO:0007669"/>
    <property type="project" value="UniProtKB-KW"/>
</dbReference>
<dbReference type="InterPro" id="IPR048279">
    <property type="entry name" value="MdtK-like"/>
</dbReference>
<feature type="transmembrane region" description="Helical" evidence="13">
    <location>
        <begin position="130"/>
        <end position="151"/>
    </location>
</feature>
<evidence type="ECO:0000313" key="14">
    <source>
        <dbReference type="EMBL" id="HJC49915.1"/>
    </source>
</evidence>
<feature type="transmembrane region" description="Helical" evidence="13">
    <location>
        <begin position="359"/>
        <end position="382"/>
    </location>
</feature>
<feature type="transmembrane region" description="Helical" evidence="13">
    <location>
        <begin position="394"/>
        <end position="412"/>
    </location>
</feature>
<evidence type="ECO:0000256" key="2">
    <source>
        <dbReference type="ARBA" id="ARBA00004651"/>
    </source>
</evidence>
<feature type="transmembrane region" description="Helical" evidence="13">
    <location>
        <begin position="12"/>
        <end position="35"/>
    </location>
</feature>
<dbReference type="InterPro" id="IPR002528">
    <property type="entry name" value="MATE_fam"/>
</dbReference>
<sequence length="457" mass="49767">MDQTYMKKKPILPLLMSMALPMIISMCVNSLYNIVDSIFVAKISEDAMTALSLVYPVQNLVTSISVGFGVGINAMIAMYLGSGNEERAGAAATQGTLLNGIHGVLLNVLGLLFMPAFLRMFTSDPELIDLGLRYSTIVLCFSIVITIGISFEKIFQAVGKMMVTMISLLCGCVLNIILDPVLIFGIGPFPEMGIEGAALATGIGQLSTLVIYLVVYFRKPINVKLSFRYLKPEAELCLRLYSIGIPATLNMALPSVLISALNGMFAVYSQTYVVVLGIYYKLQTFLYLTANGVVQGMRPLISYNYGAGELTRVRKIYKISLTIIAAMMVVGVIICFAVPEMLMKMFTSNPDTIRIGVTALRIICIGFIASAVSVTSAGAFEALGKGIQSFMISFLRYVAVILPAAFILSRTFGADSIWNAFWIAEFVTAAAAWLLYRNILKPRKGTEGEEVLTEKSE</sequence>
<proteinExistence type="inferred from homology"/>
<dbReference type="Proteomes" id="UP000823904">
    <property type="component" value="Unassembled WGS sequence"/>
</dbReference>
<accession>A0A9D2PFM5</accession>
<evidence type="ECO:0000256" key="8">
    <source>
        <dbReference type="ARBA" id="ARBA00022692"/>
    </source>
</evidence>
<evidence type="ECO:0000256" key="11">
    <source>
        <dbReference type="ARBA" id="ARBA00023136"/>
    </source>
</evidence>
<reference evidence="14" key="2">
    <citation type="submission" date="2021-04" db="EMBL/GenBank/DDBJ databases">
        <authorList>
            <person name="Gilroy R."/>
        </authorList>
    </citation>
    <scope>NUCLEOTIDE SEQUENCE</scope>
    <source>
        <strain evidence="14">ChiSjej3B21-8574</strain>
    </source>
</reference>
<evidence type="ECO:0000256" key="5">
    <source>
        <dbReference type="ARBA" id="ARBA00022448"/>
    </source>
</evidence>
<dbReference type="NCBIfam" id="TIGR00797">
    <property type="entry name" value="matE"/>
    <property type="match status" value="1"/>
</dbReference>
<keyword evidence="10" id="KW-0406">Ion transport</keyword>
<evidence type="ECO:0000256" key="12">
    <source>
        <dbReference type="ARBA" id="ARBA00031636"/>
    </source>
</evidence>
<comment type="subcellular location">
    <subcellularLocation>
        <location evidence="2">Cell membrane</location>
        <topology evidence="2">Multi-pass membrane protein</topology>
    </subcellularLocation>
</comment>
<keyword evidence="11 13" id="KW-0472">Membrane</keyword>
<dbReference type="GO" id="GO:0005886">
    <property type="term" value="C:plasma membrane"/>
    <property type="evidence" value="ECO:0007669"/>
    <property type="project" value="UniProtKB-SubCell"/>
</dbReference>
<dbReference type="PIRSF" id="PIRSF006603">
    <property type="entry name" value="DinF"/>
    <property type="match status" value="1"/>
</dbReference>
<protein>
    <recommendedName>
        <fullName evidence="4">Probable multidrug resistance protein NorM</fullName>
    </recommendedName>
    <alternativeName>
        <fullName evidence="12">Multidrug-efflux transporter</fullName>
    </alternativeName>
</protein>
<feature type="transmembrane region" description="Helical" evidence="13">
    <location>
        <begin position="163"/>
        <end position="186"/>
    </location>
</feature>
<feature type="transmembrane region" description="Helical" evidence="13">
    <location>
        <begin position="319"/>
        <end position="339"/>
    </location>
</feature>
<feature type="transmembrane region" description="Helical" evidence="13">
    <location>
        <begin position="97"/>
        <end position="118"/>
    </location>
</feature>
<comment type="caution">
    <text evidence="14">The sequence shown here is derived from an EMBL/GenBank/DDBJ whole genome shotgun (WGS) entry which is preliminary data.</text>
</comment>
<evidence type="ECO:0000256" key="9">
    <source>
        <dbReference type="ARBA" id="ARBA00022989"/>
    </source>
</evidence>
<evidence type="ECO:0000256" key="6">
    <source>
        <dbReference type="ARBA" id="ARBA00022449"/>
    </source>
</evidence>
<evidence type="ECO:0000256" key="7">
    <source>
        <dbReference type="ARBA" id="ARBA00022475"/>
    </source>
</evidence>
<keyword evidence="6" id="KW-0050">Antiport</keyword>
<keyword evidence="5" id="KW-0813">Transport</keyword>
<comment type="similarity">
    <text evidence="3">Belongs to the multi antimicrobial extrusion (MATE) (TC 2.A.66.1) family.</text>
</comment>
<evidence type="ECO:0000256" key="3">
    <source>
        <dbReference type="ARBA" id="ARBA00010199"/>
    </source>
</evidence>
<feature type="transmembrane region" description="Helical" evidence="13">
    <location>
        <begin position="55"/>
        <end position="76"/>
    </location>
</feature>
<dbReference type="Pfam" id="PF01554">
    <property type="entry name" value="MatE"/>
    <property type="match status" value="2"/>
</dbReference>
<name>A0A9D2PFM5_9FIRM</name>
<dbReference type="GO" id="GO:0042910">
    <property type="term" value="F:xenobiotic transmembrane transporter activity"/>
    <property type="evidence" value="ECO:0007669"/>
    <property type="project" value="InterPro"/>
</dbReference>
<feature type="transmembrane region" description="Helical" evidence="13">
    <location>
        <begin position="198"/>
        <end position="217"/>
    </location>
</feature>
<evidence type="ECO:0000313" key="15">
    <source>
        <dbReference type="Proteomes" id="UP000823904"/>
    </source>
</evidence>
<feature type="transmembrane region" description="Helical" evidence="13">
    <location>
        <begin position="267"/>
        <end position="288"/>
    </location>
</feature>
<evidence type="ECO:0000256" key="13">
    <source>
        <dbReference type="SAM" id="Phobius"/>
    </source>
</evidence>
<evidence type="ECO:0000256" key="1">
    <source>
        <dbReference type="ARBA" id="ARBA00003408"/>
    </source>
</evidence>
<dbReference type="GO" id="GO:0006811">
    <property type="term" value="P:monoatomic ion transport"/>
    <property type="evidence" value="ECO:0007669"/>
    <property type="project" value="UniProtKB-KW"/>
</dbReference>
<keyword evidence="8 13" id="KW-0812">Transmembrane</keyword>
<gene>
    <name evidence="14" type="ORF">H9754_04935</name>
</gene>
<evidence type="ECO:0000256" key="10">
    <source>
        <dbReference type="ARBA" id="ARBA00023065"/>
    </source>
</evidence>
<dbReference type="PANTHER" id="PTHR43298:SF2">
    <property type="entry name" value="FMN_FAD EXPORTER YEEO-RELATED"/>
    <property type="match status" value="1"/>
</dbReference>
<reference evidence="14" key="1">
    <citation type="journal article" date="2021" name="PeerJ">
        <title>Extensive microbial diversity within the chicken gut microbiome revealed by metagenomics and culture.</title>
        <authorList>
            <person name="Gilroy R."/>
            <person name="Ravi A."/>
            <person name="Getino M."/>
            <person name="Pursley I."/>
            <person name="Horton D.L."/>
            <person name="Alikhan N.F."/>
            <person name="Baker D."/>
            <person name="Gharbi K."/>
            <person name="Hall N."/>
            <person name="Watson M."/>
            <person name="Adriaenssens E.M."/>
            <person name="Foster-Nyarko E."/>
            <person name="Jarju S."/>
            <person name="Secka A."/>
            <person name="Antonio M."/>
            <person name="Oren A."/>
            <person name="Chaudhuri R.R."/>
            <person name="La Ragione R."/>
            <person name="Hildebrand F."/>
            <person name="Pallen M.J."/>
        </authorList>
    </citation>
    <scope>NUCLEOTIDE SEQUENCE</scope>
    <source>
        <strain evidence="14">ChiSjej3B21-8574</strain>
    </source>
</reference>
<dbReference type="PANTHER" id="PTHR43298">
    <property type="entry name" value="MULTIDRUG RESISTANCE PROTEIN NORM-RELATED"/>
    <property type="match status" value="1"/>
</dbReference>
<keyword evidence="7" id="KW-1003">Cell membrane</keyword>
<evidence type="ECO:0000256" key="4">
    <source>
        <dbReference type="ARBA" id="ARBA00020268"/>
    </source>
</evidence>
<organism evidence="14 15">
    <name type="scientific">Candidatus Anaerostipes avistercoris</name>
    <dbReference type="NCBI Taxonomy" id="2838462"/>
    <lineage>
        <taxon>Bacteria</taxon>
        <taxon>Bacillati</taxon>
        <taxon>Bacillota</taxon>
        <taxon>Clostridia</taxon>
        <taxon>Lachnospirales</taxon>
        <taxon>Lachnospiraceae</taxon>
        <taxon>Anaerostipes</taxon>
    </lineage>
</organism>